<dbReference type="InterPro" id="IPR033140">
    <property type="entry name" value="Lipase_GDXG_put_SER_AS"/>
</dbReference>
<dbReference type="Pfam" id="PF07859">
    <property type="entry name" value="Abhydrolase_3"/>
    <property type="match status" value="1"/>
</dbReference>
<name>A0ABY6R701_9ACTN</name>
<dbReference type="GeneID" id="95605046"/>
<dbReference type="InterPro" id="IPR029058">
    <property type="entry name" value="AB_hydrolase_fold"/>
</dbReference>
<accession>A0ABY6R701</accession>
<dbReference type="PROSITE" id="PS01174">
    <property type="entry name" value="LIPASE_GDXG_SER"/>
    <property type="match status" value="1"/>
</dbReference>
<dbReference type="GO" id="GO:0016787">
    <property type="term" value="F:hydrolase activity"/>
    <property type="evidence" value="ECO:0007669"/>
    <property type="project" value="UniProtKB-KW"/>
</dbReference>
<dbReference type="InterPro" id="IPR013094">
    <property type="entry name" value="AB_hydrolase_3"/>
</dbReference>
<reference evidence="5" key="1">
    <citation type="submission" date="2021-09" db="EMBL/GenBank/DDBJ databases">
        <title>Complete genome sequence and metabolic characterization of Streptomyces tanashiensis DSM 731 the producer of antibacterial Kalafungin and diverse secondary metabolites.</title>
        <authorList>
            <person name="Abbasi M.N."/>
            <person name="Anwar M.N."/>
            <person name="Alam K."/>
            <person name="Shoaib M."/>
            <person name="Lin Z."/>
            <person name="Hayat M."/>
            <person name="Ali M.I."/>
            <person name="Malik H.M.T."/>
            <person name="Ahmed I."/>
            <person name="Li A."/>
            <person name="Hailong Wang H."/>
            <person name="Zhang Y."/>
        </authorList>
    </citation>
    <scope>NUCLEOTIDE SEQUENCE</scope>
    <source>
        <strain evidence="5">Kala</strain>
    </source>
</reference>
<evidence type="ECO:0000256" key="2">
    <source>
        <dbReference type="ARBA" id="ARBA00022801"/>
    </source>
</evidence>
<dbReference type="Gene3D" id="3.40.50.1820">
    <property type="entry name" value="alpha/beta hydrolase"/>
    <property type="match status" value="1"/>
</dbReference>
<dbReference type="Proteomes" id="UP001164506">
    <property type="component" value="Chromosome"/>
</dbReference>
<keyword evidence="6" id="KW-1185">Reference proteome</keyword>
<dbReference type="EMBL" id="CP084204">
    <property type="protein sequence ID" value="UZX25850.1"/>
    <property type="molecule type" value="Genomic_DNA"/>
</dbReference>
<evidence type="ECO:0000313" key="5">
    <source>
        <dbReference type="EMBL" id="UZX25850.1"/>
    </source>
</evidence>
<dbReference type="RefSeq" id="WP_229884865.1">
    <property type="nucleotide sequence ID" value="NZ_BMUH01000002.1"/>
</dbReference>
<evidence type="ECO:0000313" key="6">
    <source>
        <dbReference type="Proteomes" id="UP001164506"/>
    </source>
</evidence>
<proteinExistence type="inferred from homology"/>
<dbReference type="SUPFAM" id="SSF53474">
    <property type="entry name" value="alpha/beta-Hydrolases"/>
    <property type="match status" value="1"/>
</dbReference>
<gene>
    <name evidence="5" type="ORF">LDH80_36440</name>
</gene>
<organism evidence="5 6">
    <name type="scientific">Streptomyces tanashiensis</name>
    <dbReference type="NCBI Taxonomy" id="67367"/>
    <lineage>
        <taxon>Bacteria</taxon>
        <taxon>Bacillati</taxon>
        <taxon>Actinomycetota</taxon>
        <taxon>Actinomycetes</taxon>
        <taxon>Kitasatosporales</taxon>
        <taxon>Streptomycetaceae</taxon>
        <taxon>Streptomyces</taxon>
    </lineage>
</organism>
<feature type="domain" description="Alpha/beta hydrolase fold-3" evidence="4">
    <location>
        <begin position="76"/>
        <end position="277"/>
    </location>
</feature>
<dbReference type="PANTHER" id="PTHR48081">
    <property type="entry name" value="AB HYDROLASE SUPERFAMILY PROTEIN C4A8.06C"/>
    <property type="match status" value="1"/>
</dbReference>
<dbReference type="PANTHER" id="PTHR48081:SF8">
    <property type="entry name" value="ALPHA_BETA HYDROLASE FOLD-3 DOMAIN-CONTAINING PROTEIN-RELATED"/>
    <property type="match status" value="1"/>
</dbReference>
<evidence type="ECO:0000256" key="1">
    <source>
        <dbReference type="ARBA" id="ARBA00010515"/>
    </source>
</evidence>
<feature type="active site" evidence="3">
    <location>
        <position position="149"/>
    </location>
</feature>
<evidence type="ECO:0000256" key="3">
    <source>
        <dbReference type="PROSITE-ProRule" id="PRU10038"/>
    </source>
</evidence>
<keyword evidence="2 5" id="KW-0378">Hydrolase</keyword>
<evidence type="ECO:0000259" key="4">
    <source>
        <dbReference type="Pfam" id="PF07859"/>
    </source>
</evidence>
<sequence length="303" mass="32120">MNRPAPEVQAVIDLATAGFPPLATEMTDITEVRAFFAARPRPAVPPPSVARVTDEDADGVPVRVYDPGLHETAPVIVFCHGGGFVLCDLDSHDPFCRSLALATEAIVVSVDYRRAPEHPFPAAPEDAYTALLWAAATFPGRRIAVAGDSAGANLATVLTLLSRDRGGPGITCQALYYPMLDPTRSRPSHRENAQGYFLTADHLRWYWDGYLASPADRTSPYAAPLAGADLSGLPPAQLVTAGFDPLRDDGLAYAEALAAAGVPVEARHHPGMFHGFLSMAGALPAAAEARETAFAALREALAR</sequence>
<comment type="similarity">
    <text evidence="1">Belongs to the 'GDXG' lipolytic enzyme family.</text>
</comment>
<protein>
    <submittedName>
        <fullName evidence="5">Alpha/beta hydrolase</fullName>
    </submittedName>
</protein>
<dbReference type="InterPro" id="IPR050300">
    <property type="entry name" value="GDXG_lipolytic_enzyme"/>
</dbReference>